<gene>
    <name evidence="3" type="ORF">SAMN02787118_11852</name>
</gene>
<name>A0A1I2QIX1_9ACTN</name>
<dbReference type="GO" id="GO:0004803">
    <property type="term" value="F:transposase activity"/>
    <property type="evidence" value="ECO:0007669"/>
    <property type="project" value="InterPro"/>
</dbReference>
<evidence type="ECO:0000259" key="2">
    <source>
        <dbReference type="Pfam" id="PF01609"/>
    </source>
</evidence>
<proteinExistence type="predicted"/>
<feature type="domain" description="Transposase IS4-like" evidence="2">
    <location>
        <begin position="2"/>
        <end position="66"/>
    </location>
</feature>
<evidence type="ECO:0000313" key="3">
    <source>
        <dbReference type="EMBL" id="SFG27920.1"/>
    </source>
</evidence>
<feature type="region of interest" description="Disordered" evidence="1">
    <location>
        <begin position="32"/>
        <end position="74"/>
    </location>
</feature>
<dbReference type="GO" id="GO:0006313">
    <property type="term" value="P:DNA transposition"/>
    <property type="evidence" value="ECO:0007669"/>
    <property type="project" value="InterPro"/>
</dbReference>
<organism evidence="3 4">
    <name type="scientific">Streptomyces mirabilis</name>
    <dbReference type="NCBI Taxonomy" id="68239"/>
    <lineage>
        <taxon>Bacteria</taxon>
        <taxon>Bacillati</taxon>
        <taxon>Actinomycetota</taxon>
        <taxon>Actinomycetes</taxon>
        <taxon>Kitasatosporales</taxon>
        <taxon>Streptomycetaceae</taxon>
        <taxon>Streptomyces</taxon>
    </lineage>
</organism>
<evidence type="ECO:0000313" key="4">
    <source>
        <dbReference type="Proteomes" id="UP000181942"/>
    </source>
</evidence>
<dbReference type="Pfam" id="PF01609">
    <property type="entry name" value="DDE_Tnp_1"/>
    <property type="match status" value="1"/>
</dbReference>
<feature type="compositionally biased region" description="Basic residues" evidence="1">
    <location>
        <begin position="50"/>
        <end position="59"/>
    </location>
</feature>
<dbReference type="GO" id="GO:0003677">
    <property type="term" value="F:DNA binding"/>
    <property type="evidence" value="ECO:0007669"/>
    <property type="project" value="InterPro"/>
</dbReference>
<evidence type="ECO:0000256" key="1">
    <source>
        <dbReference type="SAM" id="MobiDB-lite"/>
    </source>
</evidence>
<sequence length="74" mass="7972">MAIVLTAGQAADSPQFIPGLNNVRVRLPVGRPRTRPTAVAGDKAYSSRANRAHLRKRHGQPPISRVNNAAGQYT</sequence>
<accession>A0A1I2QIX1</accession>
<dbReference type="InterPro" id="IPR002559">
    <property type="entry name" value="Transposase_11"/>
</dbReference>
<dbReference type="Proteomes" id="UP000181942">
    <property type="component" value="Unassembled WGS sequence"/>
</dbReference>
<feature type="compositionally biased region" description="Polar residues" evidence="1">
    <location>
        <begin position="65"/>
        <end position="74"/>
    </location>
</feature>
<protein>
    <submittedName>
        <fullName evidence="3">Transposase DDE domain-containing protein</fullName>
    </submittedName>
</protein>
<dbReference type="EMBL" id="FONR01000018">
    <property type="protein sequence ID" value="SFG27920.1"/>
    <property type="molecule type" value="Genomic_DNA"/>
</dbReference>
<reference evidence="3 4" key="1">
    <citation type="submission" date="2016-10" db="EMBL/GenBank/DDBJ databases">
        <authorList>
            <person name="de Groot N.N."/>
        </authorList>
    </citation>
    <scope>NUCLEOTIDE SEQUENCE [LARGE SCALE GENOMIC DNA]</scope>
    <source>
        <strain evidence="3 4">OK461</strain>
    </source>
</reference>
<dbReference type="AlphaFoldDB" id="A0A1I2QIX1"/>